<organism evidence="2">
    <name type="scientific">Setaria italica</name>
    <name type="common">Foxtail millet</name>
    <name type="synonym">Panicum italicum</name>
    <dbReference type="NCBI Taxonomy" id="4555"/>
    <lineage>
        <taxon>Eukaryota</taxon>
        <taxon>Viridiplantae</taxon>
        <taxon>Streptophyta</taxon>
        <taxon>Embryophyta</taxon>
        <taxon>Tracheophyta</taxon>
        <taxon>Spermatophyta</taxon>
        <taxon>Magnoliopsida</taxon>
        <taxon>Liliopsida</taxon>
        <taxon>Poales</taxon>
        <taxon>Poaceae</taxon>
        <taxon>PACMAD clade</taxon>
        <taxon>Panicoideae</taxon>
        <taxon>Panicodae</taxon>
        <taxon>Paniceae</taxon>
        <taxon>Cenchrinae</taxon>
        <taxon>Setaria</taxon>
    </lineage>
</organism>
<reference evidence="2" key="2">
    <citation type="submission" date="2015-07" db="EMBL/GenBank/DDBJ databases">
        <authorList>
            <person name="Noorani M."/>
        </authorList>
    </citation>
    <scope>NUCLEOTIDE SEQUENCE</scope>
    <source>
        <strain evidence="2">Yugu1</strain>
    </source>
</reference>
<protein>
    <submittedName>
        <fullName evidence="2">Uncharacterized protein</fullName>
    </submittedName>
</protein>
<feature type="region of interest" description="Disordered" evidence="1">
    <location>
        <begin position="129"/>
        <end position="164"/>
    </location>
</feature>
<proteinExistence type="predicted"/>
<dbReference type="EMBL" id="CM003534">
    <property type="protein sequence ID" value="RCV32870.1"/>
    <property type="molecule type" value="Genomic_DNA"/>
</dbReference>
<sequence length="225" mass="25620">MRNIVMRNCNIFQEVGSSFIVIAALYFQLRCSVGMRHQELQHIRRQWDPGIMQLRVMQWIGCECKCCNGSYPWTRCYDVVCKQFLNTTACGQAVFQGGGNVMPWQCHVLCYWAHQLSSSSAQITTREPAQVSSPLYKSEAAARHQEGTEKKEENRKGKGGCLPPPVQRSSVFPVILLTCRFDLAGGYGLLHLLTQTERSSRRRDGIQSRAWLGLEDPDPFRTRCK</sequence>
<reference evidence="2" key="1">
    <citation type="journal article" date="2012" name="Nat. Biotechnol.">
        <title>Reference genome sequence of the model plant Setaria.</title>
        <authorList>
            <person name="Bennetzen J.L."/>
            <person name="Schmutz J."/>
            <person name="Wang H."/>
            <person name="Percifield R."/>
            <person name="Hawkins J."/>
            <person name="Pontaroli A.C."/>
            <person name="Estep M."/>
            <person name="Feng L."/>
            <person name="Vaughn J.N."/>
            <person name="Grimwood J."/>
            <person name="Jenkins J."/>
            <person name="Barry K."/>
            <person name="Lindquist E."/>
            <person name="Hellsten U."/>
            <person name="Deshpande S."/>
            <person name="Wang X."/>
            <person name="Wu X."/>
            <person name="Mitros T."/>
            <person name="Triplett J."/>
            <person name="Yang X."/>
            <person name="Ye C.Y."/>
            <person name="Mauro-Herrera M."/>
            <person name="Wang L."/>
            <person name="Li P."/>
            <person name="Sharma M."/>
            <person name="Sharma R."/>
            <person name="Ronald P.C."/>
            <person name="Panaud O."/>
            <person name="Kellogg E.A."/>
            <person name="Brutnell T.P."/>
            <person name="Doust A.N."/>
            <person name="Tuskan G.A."/>
            <person name="Rokhsar D."/>
            <person name="Devos K.M."/>
        </authorList>
    </citation>
    <scope>NUCLEOTIDE SEQUENCE [LARGE SCALE GENOMIC DNA]</scope>
    <source>
        <strain evidence="2">Yugu1</strain>
    </source>
</reference>
<evidence type="ECO:0000313" key="2">
    <source>
        <dbReference type="EMBL" id="RCV32870.1"/>
    </source>
</evidence>
<feature type="compositionally biased region" description="Basic and acidic residues" evidence="1">
    <location>
        <begin position="140"/>
        <end position="156"/>
    </location>
</feature>
<name>A0A368RTJ4_SETIT</name>
<dbReference type="AlphaFoldDB" id="A0A368RTJ4"/>
<accession>A0A368RTJ4</accession>
<gene>
    <name evidence="2" type="ORF">SETIT_7G037700v2</name>
</gene>
<evidence type="ECO:0000256" key="1">
    <source>
        <dbReference type="SAM" id="MobiDB-lite"/>
    </source>
</evidence>